<feature type="coiled-coil region" evidence="1">
    <location>
        <begin position="229"/>
        <end position="263"/>
    </location>
</feature>
<organism evidence="3 4">
    <name type="scientific">Elsinoe australis</name>
    <dbReference type="NCBI Taxonomy" id="40998"/>
    <lineage>
        <taxon>Eukaryota</taxon>
        <taxon>Fungi</taxon>
        <taxon>Dikarya</taxon>
        <taxon>Ascomycota</taxon>
        <taxon>Pezizomycotina</taxon>
        <taxon>Dothideomycetes</taxon>
        <taxon>Dothideomycetidae</taxon>
        <taxon>Myriangiales</taxon>
        <taxon>Elsinoaceae</taxon>
        <taxon>Elsinoe</taxon>
    </lineage>
</organism>
<protein>
    <submittedName>
        <fullName evidence="3">Uncharacterized protein</fullName>
    </submittedName>
</protein>
<keyword evidence="1" id="KW-0175">Coiled coil</keyword>
<feature type="compositionally biased region" description="Polar residues" evidence="2">
    <location>
        <begin position="137"/>
        <end position="163"/>
    </location>
</feature>
<reference evidence="3 4" key="1">
    <citation type="submission" date="2017-05" db="EMBL/GenBank/DDBJ databases">
        <title>Draft genome sequence of Elsinoe australis.</title>
        <authorList>
            <person name="Cheng Q."/>
        </authorList>
    </citation>
    <scope>NUCLEOTIDE SEQUENCE [LARGE SCALE GENOMIC DNA]</scope>
    <source>
        <strain evidence="3 4">NL1</strain>
    </source>
</reference>
<dbReference type="AlphaFoldDB" id="A0A2P7Z7M9"/>
<name>A0A2P7Z7M9_9PEZI</name>
<evidence type="ECO:0000313" key="3">
    <source>
        <dbReference type="EMBL" id="PSK44217.1"/>
    </source>
</evidence>
<evidence type="ECO:0000256" key="2">
    <source>
        <dbReference type="SAM" id="MobiDB-lite"/>
    </source>
</evidence>
<feature type="compositionally biased region" description="Polar residues" evidence="2">
    <location>
        <begin position="56"/>
        <end position="72"/>
    </location>
</feature>
<comment type="caution">
    <text evidence="3">The sequence shown here is derived from an EMBL/GenBank/DDBJ whole genome shotgun (WGS) entry which is preliminary data.</text>
</comment>
<feature type="compositionally biased region" description="Polar residues" evidence="2">
    <location>
        <begin position="183"/>
        <end position="204"/>
    </location>
</feature>
<accession>A0A2P7Z7M9</accession>
<keyword evidence="4" id="KW-1185">Reference proteome</keyword>
<evidence type="ECO:0000313" key="4">
    <source>
        <dbReference type="Proteomes" id="UP000243723"/>
    </source>
</evidence>
<dbReference type="Proteomes" id="UP000243723">
    <property type="component" value="Unassembled WGS sequence"/>
</dbReference>
<sequence>MGGRSNATKPRRNGGPSTVLTDDYEEETVSRQQSGDMVQAVPKSARSFHPAPSKPTKVQASPTVQGNATIISVQPGKQGPANHQQTDVGREKALSGASPPTPQSSVERAQSPAAVGQLGRPTAPIITPRNVAGVGNHQLSQIKPQAAQQGRPGLTNTTHQNHAGGQHRPPTPSMMQAARSGPSGMQSFATQSHSGAEKGTTTPVTLSPELHMFGAKRKTPPTAAEQPRRKTVETGQDDLTARLRELEEENLTLRAEIEDMTASYKTQKKDSDADHREAVANLWVECGDKLSTIDQEHKLGISKKGFNHKRELLQKDQEIQLLKEAAEAHMALSISNLKQELER</sequence>
<feature type="region of interest" description="Disordered" evidence="2">
    <location>
        <begin position="1"/>
        <end position="204"/>
    </location>
</feature>
<proteinExistence type="predicted"/>
<dbReference type="EMBL" id="NHZQ01000289">
    <property type="protein sequence ID" value="PSK44217.1"/>
    <property type="molecule type" value="Genomic_DNA"/>
</dbReference>
<gene>
    <name evidence="3" type="ORF">B9Z65_197</name>
</gene>
<evidence type="ECO:0000256" key="1">
    <source>
        <dbReference type="SAM" id="Coils"/>
    </source>
</evidence>